<dbReference type="AlphaFoldDB" id="A0A8H6XZN8"/>
<evidence type="ECO:0000313" key="2">
    <source>
        <dbReference type="Proteomes" id="UP000623467"/>
    </source>
</evidence>
<gene>
    <name evidence="1" type="ORF">MSAN_01718900</name>
</gene>
<sequence length="213" mass="24118">MLQYYPQLLRQISLSQSKSGSQLTHPGETDSPLRAQEKLRLQASLEASCRRSTWPKDSHLACSPHPILITSQHDAAVRAIHEALVLGIASIVERWWTDSAADFPQRMPLEPGEEALLQWLDTVHPDILPPYRMGSWRPDFLVESVTDPTTPSGIREQFRICEINSRFCWNGFLYTAHGQQAMVDMDPQANGFVVATDPKQFLDDLFTLFDGTR</sequence>
<accession>A0A8H6XZN8</accession>
<reference evidence="1" key="1">
    <citation type="submission" date="2020-05" db="EMBL/GenBank/DDBJ databases">
        <title>Mycena genomes resolve the evolution of fungal bioluminescence.</title>
        <authorList>
            <person name="Tsai I.J."/>
        </authorList>
    </citation>
    <scope>NUCLEOTIDE SEQUENCE</scope>
    <source>
        <strain evidence="1">160909Yilan</strain>
    </source>
</reference>
<organism evidence="1 2">
    <name type="scientific">Mycena sanguinolenta</name>
    <dbReference type="NCBI Taxonomy" id="230812"/>
    <lineage>
        <taxon>Eukaryota</taxon>
        <taxon>Fungi</taxon>
        <taxon>Dikarya</taxon>
        <taxon>Basidiomycota</taxon>
        <taxon>Agaricomycotina</taxon>
        <taxon>Agaricomycetes</taxon>
        <taxon>Agaricomycetidae</taxon>
        <taxon>Agaricales</taxon>
        <taxon>Marasmiineae</taxon>
        <taxon>Mycenaceae</taxon>
        <taxon>Mycena</taxon>
    </lineage>
</organism>
<dbReference type="EMBL" id="JACAZH010000016">
    <property type="protein sequence ID" value="KAF7349294.1"/>
    <property type="molecule type" value="Genomic_DNA"/>
</dbReference>
<evidence type="ECO:0000313" key="1">
    <source>
        <dbReference type="EMBL" id="KAF7349294.1"/>
    </source>
</evidence>
<proteinExistence type="predicted"/>
<dbReference type="OrthoDB" id="2117718at2759"/>
<name>A0A8H6XZN8_9AGAR</name>
<comment type="caution">
    <text evidence="1">The sequence shown here is derived from an EMBL/GenBank/DDBJ whole genome shotgun (WGS) entry which is preliminary data.</text>
</comment>
<keyword evidence="2" id="KW-1185">Reference proteome</keyword>
<dbReference type="Proteomes" id="UP000623467">
    <property type="component" value="Unassembled WGS sequence"/>
</dbReference>
<protein>
    <submittedName>
        <fullName evidence="1">Uncharacterized protein</fullName>
    </submittedName>
</protein>